<dbReference type="InterPro" id="IPR003675">
    <property type="entry name" value="Rce1/LyrA-like_dom"/>
</dbReference>
<feature type="compositionally biased region" description="Low complexity" evidence="1">
    <location>
        <begin position="1"/>
        <end position="12"/>
    </location>
</feature>
<proteinExistence type="predicted"/>
<keyword evidence="4" id="KW-0378">Hydrolase</keyword>
<feature type="transmembrane region" description="Helical" evidence="2">
    <location>
        <begin position="54"/>
        <end position="74"/>
    </location>
</feature>
<organism evidence="4 5">
    <name type="scientific">Cellulomonas algicola</name>
    <dbReference type="NCBI Taxonomy" id="2071633"/>
    <lineage>
        <taxon>Bacteria</taxon>
        <taxon>Bacillati</taxon>
        <taxon>Actinomycetota</taxon>
        <taxon>Actinomycetes</taxon>
        <taxon>Micrococcales</taxon>
        <taxon>Cellulomonadaceae</taxon>
        <taxon>Cellulomonas</taxon>
    </lineage>
</organism>
<sequence length="295" mass="31774">MTTTAPGDATPADPRRTGATGGSTVTSPPDEDARPPFAPPPGPRAVRRRLTAEIWIVLGLSLGRSGVYAVVAILDRLTREESLGSQTATLNPSRSPRPWLDLTYQLLSIGFALVPVALALYLLSANGRSAVRRIGLDGTRPWRDLGVGAGLAALIGIPGLGLYAVGRLLGITVEVQAAALNAAWWTVPVLVLSALQNALLEEVIAVGYLMERLRDLRWSGPTIVVASALLRGSYHLYQGWGAFAGNVVMGLLFAEYYRRRRRVMPLVVAHTLMDVFVFVGYALVPDEWRDALLLS</sequence>
<comment type="caution">
    <text evidence="4">The sequence shown here is derived from an EMBL/GenBank/DDBJ whole genome shotgun (WGS) entry which is preliminary data.</text>
</comment>
<evidence type="ECO:0000313" key="5">
    <source>
        <dbReference type="Proteomes" id="UP000288246"/>
    </source>
</evidence>
<gene>
    <name evidence="4" type="ORF">CTKZ_00500</name>
</gene>
<dbReference type="EMBL" id="BHYL01000005">
    <property type="protein sequence ID" value="GCD18488.1"/>
    <property type="molecule type" value="Genomic_DNA"/>
</dbReference>
<dbReference type="AlphaFoldDB" id="A0A401UUY7"/>
<evidence type="ECO:0000313" key="4">
    <source>
        <dbReference type="EMBL" id="GCD18488.1"/>
    </source>
</evidence>
<protein>
    <submittedName>
        <fullName evidence="4">CAAX amino protease</fullName>
    </submittedName>
</protein>
<feature type="domain" description="CAAX prenyl protease 2/Lysostaphin resistance protein A-like" evidence="3">
    <location>
        <begin position="184"/>
        <end position="276"/>
    </location>
</feature>
<evidence type="ECO:0000256" key="1">
    <source>
        <dbReference type="SAM" id="MobiDB-lite"/>
    </source>
</evidence>
<dbReference type="GO" id="GO:0080120">
    <property type="term" value="P:CAAX-box protein maturation"/>
    <property type="evidence" value="ECO:0007669"/>
    <property type="project" value="UniProtKB-ARBA"/>
</dbReference>
<feature type="transmembrane region" description="Helical" evidence="2">
    <location>
        <begin position="264"/>
        <end position="284"/>
    </location>
</feature>
<keyword evidence="5" id="KW-1185">Reference proteome</keyword>
<dbReference type="RefSeq" id="WP_124341040.1">
    <property type="nucleotide sequence ID" value="NZ_BHYL01000005.1"/>
</dbReference>
<dbReference type="Proteomes" id="UP000288246">
    <property type="component" value="Unassembled WGS sequence"/>
</dbReference>
<feature type="transmembrane region" description="Helical" evidence="2">
    <location>
        <begin position="240"/>
        <end position="257"/>
    </location>
</feature>
<accession>A0A401UUY7</accession>
<dbReference type="Pfam" id="PF02517">
    <property type="entry name" value="Rce1-like"/>
    <property type="match status" value="1"/>
</dbReference>
<feature type="transmembrane region" description="Helical" evidence="2">
    <location>
        <begin position="145"/>
        <end position="165"/>
    </location>
</feature>
<dbReference type="OrthoDB" id="4453618at2"/>
<evidence type="ECO:0000259" key="3">
    <source>
        <dbReference type="Pfam" id="PF02517"/>
    </source>
</evidence>
<keyword evidence="2" id="KW-0472">Membrane</keyword>
<feature type="transmembrane region" description="Helical" evidence="2">
    <location>
        <begin position="102"/>
        <end position="124"/>
    </location>
</feature>
<keyword evidence="2" id="KW-1133">Transmembrane helix</keyword>
<reference evidence="4 5" key="1">
    <citation type="submission" date="2018-11" db="EMBL/GenBank/DDBJ databases">
        <title>Draft genome sequence of Cellulomonas takizawaensis strain TKZ-21.</title>
        <authorList>
            <person name="Yamamura H."/>
            <person name="Hayashi T."/>
            <person name="Hamada M."/>
            <person name="Serisawa Y."/>
            <person name="Matsuyama K."/>
            <person name="Nakagawa Y."/>
            <person name="Otoguro M."/>
            <person name="Yanagida F."/>
            <person name="Hayakawa M."/>
        </authorList>
    </citation>
    <scope>NUCLEOTIDE SEQUENCE [LARGE SCALE GENOMIC DNA]</scope>
    <source>
        <strain evidence="4 5">TKZ-21</strain>
    </source>
</reference>
<dbReference type="GO" id="GO:0004175">
    <property type="term" value="F:endopeptidase activity"/>
    <property type="evidence" value="ECO:0007669"/>
    <property type="project" value="UniProtKB-ARBA"/>
</dbReference>
<keyword evidence="4" id="KW-0645">Protease</keyword>
<keyword evidence="2" id="KW-0812">Transmembrane</keyword>
<feature type="region of interest" description="Disordered" evidence="1">
    <location>
        <begin position="1"/>
        <end position="44"/>
    </location>
</feature>
<dbReference type="GO" id="GO:0006508">
    <property type="term" value="P:proteolysis"/>
    <property type="evidence" value="ECO:0007669"/>
    <property type="project" value="UniProtKB-KW"/>
</dbReference>
<name>A0A401UUY7_9CELL</name>
<evidence type="ECO:0000256" key="2">
    <source>
        <dbReference type="SAM" id="Phobius"/>
    </source>
</evidence>